<dbReference type="Pfam" id="PF13405">
    <property type="entry name" value="EF-hand_6"/>
    <property type="match status" value="1"/>
</dbReference>
<evidence type="ECO:0000313" key="5">
    <source>
        <dbReference type="Proteomes" id="UP000821866"/>
    </source>
</evidence>
<dbReference type="Proteomes" id="UP000821866">
    <property type="component" value="Chromosome 10"/>
</dbReference>
<feature type="compositionally biased region" description="Basic and acidic residues" evidence="2">
    <location>
        <begin position="18"/>
        <end position="32"/>
    </location>
</feature>
<evidence type="ECO:0000256" key="2">
    <source>
        <dbReference type="SAM" id="MobiDB-lite"/>
    </source>
</evidence>
<comment type="caution">
    <text evidence="4">The sequence shown here is derived from an EMBL/GenBank/DDBJ whole genome shotgun (WGS) entry which is preliminary data.</text>
</comment>
<dbReference type="PROSITE" id="PS50222">
    <property type="entry name" value="EF_HAND_2"/>
    <property type="match status" value="1"/>
</dbReference>
<evidence type="ECO:0000256" key="1">
    <source>
        <dbReference type="ARBA" id="ARBA00022837"/>
    </source>
</evidence>
<dbReference type="GO" id="GO:0005509">
    <property type="term" value="F:calcium ion binding"/>
    <property type="evidence" value="ECO:0007669"/>
    <property type="project" value="InterPro"/>
</dbReference>
<keyword evidence="5" id="KW-1185">Reference proteome</keyword>
<gene>
    <name evidence="4" type="ORF">HPB51_006959</name>
</gene>
<evidence type="ECO:0000313" key="4">
    <source>
        <dbReference type="EMBL" id="KAH8036898.1"/>
    </source>
</evidence>
<dbReference type="InterPro" id="IPR002048">
    <property type="entry name" value="EF_hand_dom"/>
</dbReference>
<name>A0A9J6ER71_RHIMP</name>
<feature type="region of interest" description="Disordered" evidence="2">
    <location>
        <begin position="13"/>
        <end position="32"/>
    </location>
</feature>
<organism evidence="4 5">
    <name type="scientific">Rhipicephalus microplus</name>
    <name type="common">Cattle tick</name>
    <name type="synonym">Boophilus microplus</name>
    <dbReference type="NCBI Taxonomy" id="6941"/>
    <lineage>
        <taxon>Eukaryota</taxon>
        <taxon>Metazoa</taxon>
        <taxon>Ecdysozoa</taxon>
        <taxon>Arthropoda</taxon>
        <taxon>Chelicerata</taxon>
        <taxon>Arachnida</taxon>
        <taxon>Acari</taxon>
        <taxon>Parasitiformes</taxon>
        <taxon>Ixodida</taxon>
        <taxon>Ixodoidea</taxon>
        <taxon>Ixodidae</taxon>
        <taxon>Rhipicephalinae</taxon>
        <taxon>Rhipicephalus</taxon>
        <taxon>Boophilus</taxon>
    </lineage>
</organism>
<accession>A0A9J6ER71</accession>
<dbReference type="InterPro" id="IPR018247">
    <property type="entry name" value="EF_Hand_1_Ca_BS"/>
</dbReference>
<dbReference type="EMBL" id="JABSTU010000002">
    <property type="protein sequence ID" value="KAH8036898.1"/>
    <property type="molecule type" value="Genomic_DNA"/>
</dbReference>
<reference evidence="4" key="2">
    <citation type="submission" date="2021-09" db="EMBL/GenBank/DDBJ databases">
        <authorList>
            <person name="Jia N."/>
            <person name="Wang J."/>
            <person name="Shi W."/>
            <person name="Du L."/>
            <person name="Sun Y."/>
            <person name="Zhan W."/>
            <person name="Jiang J."/>
            <person name="Wang Q."/>
            <person name="Zhang B."/>
            <person name="Ji P."/>
            <person name="Sakyi L.B."/>
            <person name="Cui X."/>
            <person name="Yuan T."/>
            <person name="Jiang B."/>
            <person name="Yang W."/>
            <person name="Lam T.T.-Y."/>
            <person name="Chang Q."/>
            <person name="Ding S."/>
            <person name="Wang X."/>
            <person name="Zhu J."/>
            <person name="Ruan X."/>
            <person name="Zhao L."/>
            <person name="Wei J."/>
            <person name="Que T."/>
            <person name="Du C."/>
            <person name="Cheng J."/>
            <person name="Dai P."/>
            <person name="Han X."/>
            <person name="Huang E."/>
            <person name="Gao Y."/>
            <person name="Liu J."/>
            <person name="Shao H."/>
            <person name="Ye R."/>
            <person name="Li L."/>
            <person name="Wei W."/>
            <person name="Wang X."/>
            <person name="Wang C."/>
            <person name="Huo Q."/>
            <person name="Li W."/>
            <person name="Guo W."/>
            <person name="Chen H."/>
            <person name="Chen S."/>
            <person name="Zhou L."/>
            <person name="Zhou L."/>
            <person name="Ni X."/>
            <person name="Tian J."/>
            <person name="Zhou Y."/>
            <person name="Sheng Y."/>
            <person name="Liu T."/>
            <person name="Pan Y."/>
            <person name="Xia L."/>
            <person name="Li J."/>
            <person name="Zhao F."/>
            <person name="Cao W."/>
        </authorList>
    </citation>
    <scope>NUCLEOTIDE SEQUENCE</scope>
    <source>
        <strain evidence="4">Rmic-2018</strain>
        <tissue evidence="4">Larvae</tissue>
    </source>
</reference>
<proteinExistence type="predicted"/>
<dbReference type="PROSITE" id="PS00018">
    <property type="entry name" value="EF_HAND_1"/>
    <property type="match status" value="1"/>
</dbReference>
<evidence type="ECO:0000259" key="3">
    <source>
        <dbReference type="PROSITE" id="PS50222"/>
    </source>
</evidence>
<keyword evidence="1" id="KW-0106">Calcium</keyword>
<dbReference type="InterPro" id="IPR011992">
    <property type="entry name" value="EF-hand-dom_pair"/>
</dbReference>
<feature type="domain" description="EF-hand" evidence="3">
    <location>
        <begin position="146"/>
        <end position="181"/>
    </location>
</feature>
<sequence>MIIERTRPSKLSCLPGAKADRSERAASRETSRRLERPQRFYRLLSRTCWKSQQVSWKGTFHLPYARTATTKPWHSDIALYSVQNRTPPLDPRILETGNFQLSLDCNDLKTSHYPTTAPRKGGHQTSQPRMASTTCILAPDYKTPNSERKELKAAFLLLDKNQDGRVNAAEIKHMLDNLGILLNDSMIQKLVVQASGRGAFRRPKQRRGGSPDSKQPFLGIPSAVRVQRAFGDASRQP</sequence>
<feature type="region of interest" description="Disordered" evidence="2">
    <location>
        <begin position="198"/>
        <end position="219"/>
    </location>
</feature>
<protein>
    <recommendedName>
        <fullName evidence="3">EF-hand domain-containing protein</fullName>
    </recommendedName>
</protein>
<dbReference type="SUPFAM" id="SSF47473">
    <property type="entry name" value="EF-hand"/>
    <property type="match status" value="1"/>
</dbReference>
<dbReference type="Gene3D" id="1.10.238.10">
    <property type="entry name" value="EF-hand"/>
    <property type="match status" value="1"/>
</dbReference>
<reference evidence="4" key="1">
    <citation type="journal article" date="2020" name="Cell">
        <title>Large-Scale Comparative Analyses of Tick Genomes Elucidate Their Genetic Diversity and Vector Capacities.</title>
        <authorList>
            <consortium name="Tick Genome and Microbiome Consortium (TIGMIC)"/>
            <person name="Jia N."/>
            <person name="Wang J."/>
            <person name="Shi W."/>
            <person name="Du L."/>
            <person name="Sun Y."/>
            <person name="Zhan W."/>
            <person name="Jiang J.F."/>
            <person name="Wang Q."/>
            <person name="Zhang B."/>
            <person name="Ji P."/>
            <person name="Bell-Sakyi L."/>
            <person name="Cui X.M."/>
            <person name="Yuan T.T."/>
            <person name="Jiang B.G."/>
            <person name="Yang W.F."/>
            <person name="Lam T.T."/>
            <person name="Chang Q.C."/>
            <person name="Ding S.J."/>
            <person name="Wang X.J."/>
            <person name="Zhu J.G."/>
            <person name="Ruan X.D."/>
            <person name="Zhao L."/>
            <person name="Wei J.T."/>
            <person name="Ye R.Z."/>
            <person name="Que T.C."/>
            <person name="Du C.H."/>
            <person name="Zhou Y.H."/>
            <person name="Cheng J.X."/>
            <person name="Dai P.F."/>
            <person name="Guo W.B."/>
            <person name="Han X.H."/>
            <person name="Huang E.J."/>
            <person name="Li L.F."/>
            <person name="Wei W."/>
            <person name="Gao Y.C."/>
            <person name="Liu J.Z."/>
            <person name="Shao H.Z."/>
            <person name="Wang X."/>
            <person name="Wang C.C."/>
            <person name="Yang T.C."/>
            <person name="Huo Q.B."/>
            <person name="Li W."/>
            <person name="Chen H.Y."/>
            <person name="Chen S.E."/>
            <person name="Zhou L.G."/>
            <person name="Ni X.B."/>
            <person name="Tian J.H."/>
            <person name="Sheng Y."/>
            <person name="Liu T."/>
            <person name="Pan Y.S."/>
            <person name="Xia L.Y."/>
            <person name="Li J."/>
            <person name="Zhao F."/>
            <person name="Cao W.C."/>
        </authorList>
    </citation>
    <scope>NUCLEOTIDE SEQUENCE</scope>
    <source>
        <strain evidence="4">Rmic-2018</strain>
    </source>
</reference>
<dbReference type="VEuPathDB" id="VectorBase:LOC119180412"/>
<dbReference type="SMART" id="SM00054">
    <property type="entry name" value="EFh"/>
    <property type="match status" value="1"/>
</dbReference>
<dbReference type="AlphaFoldDB" id="A0A9J6ER71"/>